<proteinExistence type="inferred from homology"/>
<keyword evidence="9" id="KW-0234">DNA repair</keyword>
<evidence type="ECO:0000256" key="15">
    <source>
        <dbReference type="ARBA" id="ARBA00041979"/>
    </source>
</evidence>
<dbReference type="Gene3D" id="3.20.20.70">
    <property type="entry name" value="Aldolase class I"/>
    <property type="match status" value="1"/>
</dbReference>
<accession>I8TEN1</accession>
<dbReference type="GO" id="GO:0044716">
    <property type="term" value="F:8-oxo-GDP phosphatase activity"/>
    <property type="evidence" value="ECO:0007669"/>
    <property type="project" value="TreeGrafter"/>
</dbReference>
<comment type="cofactor">
    <cofactor evidence="1">
        <name>Mg(2+)</name>
        <dbReference type="ChEBI" id="CHEBI:18420"/>
    </cofactor>
</comment>
<keyword evidence="6" id="KW-0227">DNA damage</keyword>
<dbReference type="InterPro" id="IPR029119">
    <property type="entry name" value="MutY_C"/>
</dbReference>
<dbReference type="Pfam" id="PF14815">
    <property type="entry name" value="NUDIX_4"/>
    <property type="match status" value="1"/>
</dbReference>
<sequence>MTDPRPILEVACGVLRNARGEVLLAQRPEGKVAAGFWEFPGGKVEPGESVAGALARELHEELGVSVTQARPLIRLRHAYSNRIVQLDTWLVTGFDGEPSSREMQALAWCGLGEIARLQTLPTVAPILKPLRLPVDYAFTRSDATVASIRAGLDRLPAGALLRLRLPKLDDFGYAALARMLQPEAQARGLTLMLDREPGLSRELGCGLHATSKVWPTLTSRPVPAHLPFAVSVHSAEELSRLASLDVDAAVLGHVLATPTHEGQPGLGWNGFSEAVWECGLPVYAIGGVGPADHERIWTAGGQGSAGIGAYWQ</sequence>
<dbReference type="GO" id="GO:0006281">
    <property type="term" value="P:DNA repair"/>
    <property type="evidence" value="ECO:0007669"/>
    <property type="project" value="UniProtKB-KW"/>
</dbReference>
<evidence type="ECO:0000313" key="18">
    <source>
        <dbReference type="EMBL" id="EIT72178.1"/>
    </source>
</evidence>
<evidence type="ECO:0000256" key="14">
    <source>
        <dbReference type="ARBA" id="ARBA00041592"/>
    </source>
</evidence>
<dbReference type="InterPro" id="IPR047127">
    <property type="entry name" value="MutT-like"/>
</dbReference>
<reference evidence="18 19" key="1">
    <citation type="journal article" date="2012" name="J. Bacteriol.">
        <title>Genome Sequence of n-Alkane-Degrading Hydrocarboniphaga effusa Strain AP103T (ATCC BAA-332T).</title>
        <authorList>
            <person name="Chang H.K."/>
            <person name="Zylstra G.J."/>
            <person name="Chae J.C."/>
        </authorList>
    </citation>
    <scope>NUCLEOTIDE SEQUENCE [LARGE SCALE GENOMIC DNA]</scope>
    <source>
        <strain evidence="18 19">AP103</strain>
    </source>
</reference>
<dbReference type="Pfam" id="PF02581">
    <property type="entry name" value="TMP-TENI"/>
    <property type="match status" value="1"/>
</dbReference>
<evidence type="ECO:0000256" key="12">
    <source>
        <dbReference type="ARBA" id="ARBA00038905"/>
    </source>
</evidence>
<dbReference type="InterPro" id="IPR022998">
    <property type="entry name" value="ThiamineP_synth_TenI"/>
</dbReference>
<evidence type="ECO:0000256" key="7">
    <source>
        <dbReference type="ARBA" id="ARBA00022801"/>
    </source>
</evidence>
<dbReference type="GO" id="GO:0046872">
    <property type="term" value="F:metal ion binding"/>
    <property type="evidence" value="ECO:0007669"/>
    <property type="project" value="UniProtKB-KW"/>
</dbReference>
<comment type="caution">
    <text evidence="18">The sequence shown here is derived from an EMBL/GenBank/DDBJ whole genome shotgun (WGS) entry which is preliminary data.</text>
</comment>
<evidence type="ECO:0000256" key="11">
    <source>
        <dbReference type="ARBA" id="ARBA00036904"/>
    </source>
</evidence>
<evidence type="ECO:0000256" key="5">
    <source>
        <dbReference type="ARBA" id="ARBA00022723"/>
    </source>
</evidence>
<dbReference type="InterPro" id="IPR000086">
    <property type="entry name" value="NUDIX_hydrolase_dom"/>
</dbReference>
<gene>
    <name evidence="18" type="ORF">WQQ_23150</name>
</gene>
<dbReference type="InterPro" id="IPR013785">
    <property type="entry name" value="Aldolase_TIM"/>
</dbReference>
<protein>
    <recommendedName>
        <fullName evidence="13">8-oxo-dGTP diphosphatase</fullName>
        <ecNumber evidence="12">3.6.1.55</ecNumber>
    </recommendedName>
    <alternativeName>
        <fullName evidence="16">7,8-dihydro-8-oxoguanine-triphosphatase</fullName>
    </alternativeName>
    <alternativeName>
        <fullName evidence="15">Mutator protein MutT</fullName>
    </alternativeName>
    <alternativeName>
        <fullName evidence="14">dGTP pyrophosphohydrolase</fullName>
    </alternativeName>
</protein>
<dbReference type="RefSeq" id="WP_007185258.1">
    <property type="nucleotide sequence ID" value="NZ_AKGD01000001.1"/>
</dbReference>
<evidence type="ECO:0000256" key="8">
    <source>
        <dbReference type="ARBA" id="ARBA00022842"/>
    </source>
</evidence>
<dbReference type="InterPro" id="IPR020476">
    <property type="entry name" value="Nudix_hydrolase"/>
</dbReference>
<evidence type="ECO:0000259" key="17">
    <source>
        <dbReference type="PROSITE" id="PS51462"/>
    </source>
</evidence>
<feature type="domain" description="Nudix hydrolase" evidence="17">
    <location>
        <begin position="5"/>
        <end position="132"/>
    </location>
</feature>
<keyword evidence="4" id="KW-0235">DNA replication</keyword>
<dbReference type="PROSITE" id="PS51462">
    <property type="entry name" value="NUDIX"/>
    <property type="match status" value="1"/>
</dbReference>
<keyword evidence="8" id="KW-0460">Magnesium</keyword>
<evidence type="ECO:0000256" key="16">
    <source>
        <dbReference type="ARBA" id="ARBA00042798"/>
    </source>
</evidence>
<evidence type="ECO:0000256" key="2">
    <source>
        <dbReference type="ARBA" id="ARBA00005582"/>
    </source>
</evidence>
<dbReference type="GO" id="GO:0008413">
    <property type="term" value="F:8-oxo-7,8-dihydroguanosine triphosphate pyrophosphatase activity"/>
    <property type="evidence" value="ECO:0007669"/>
    <property type="project" value="TreeGrafter"/>
</dbReference>
<dbReference type="InterPro" id="IPR020084">
    <property type="entry name" value="NUDIX_hydrolase_CS"/>
</dbReference>
<dbReference type="SUPFAM" id="SSF51391">
    <property type="entry name" value="Thiamin phosphate synthase"/>
    <property type="match status" value="1"/>
</dbReference>
<evidence type="ECO:0000313" key="19">
    <source>
        <dbReference type="Proteomes" id="UP000003704"/>
    </source>
</evidence>
<dbReference type="GO" id="GO:0006260">
    <property type="term" value="P:DNA replication"/>
    <property type="evidence" value="ECO:0007669"/>
    <property type="project" value="UniProtKB-KW"/>
</dbReference>
<evidence type="ECO:0000256" key="9">
    <source>
        <dbReference type="ARBA" id="ARBA00023204"/>
    </source>
</evidence>
<dbReference type="GO" id="GO:0009228">
    <property type="term" value="P:thiamine biosynthetic process"/>
    <property type="evidence" value="ECO:0007669"/>
    <property type="project" value="UniProtKB-KW"/>
</dbReference>
<evidence type="ECO:0000256" key="10">
    <source>
        <dbReference type="ARBA" id="ARBA00035861"/>
    </source>
</evidence>
<dbReference type="InterPro" id="IPR015797">
    <property type="entry name" value="NUDIX_hydrolase-like_dom_sf"/>
</dbReference>
<dbReference type="PANTHER" id="PTHR47707:SF1">
    <property type="entry name" value="NUDIX HYDROLASE FAMILY PROTEIN"/>
    <property type="match status" value="1"/>
</dbReference>
<dbReference type="EC" id="3.6.1.55" evidence="12"/>
<dbReference type="PANTHER" id="PTHR47707">
    <property type="entry name" value="8-OXO-DGTP DIPHOSPHATASE"/>
    <property type="match status" value="1"/>
</dbReference>
<keyword evidence="5" id="KW-0479">Metal-binding</keyword>
<comment type="catalytic activity">
    <reaction evidence="10">
        <text>8-oxo-dGTP + H2O = 8-oxo-dGMP + diphosphate + H(+)</text>
        <dbReference type="Rhea" id="RHEA:31575"/>
        <dbReference type="ChEBI" id="CHEBI:15377"/>
        <dbReference type="ChEBI" id="CHEBI:15378"/>
        <dbReference type="ChEBI" id="CHEBI:33019"/>
        <dbReference type="ChEBI" id="CHEBI:63224"/>
        <dbReference type="ChEBI" id="CHEBI:77896"/>
        <dbReference type="EC" id="3.6.1.55"/>
    </reaction>
</comment>
<dbReference type="GO" id="GO:0035539">
    <property type="term" value="F:8-oxo-7,8-dihydrodeoxyguanosine triphosphate pyrophosphatase activity"/>
    <property type="evidence" value="ECO:0007669"/>
    <property type="project" value="UniProtKB-EC"/>
</dbReference>
<keyword evidence="7" id="KW-0378">Hydrolase</keyword>
<comment type="catalytic activity">
    <reaction evidence="11">
        <text>8-oxo-GTP + H2O = 8-oxo-GMP + diphosphate + H(+)</text>
        <dbReference type="Rhea" id="RHEA:67616"/>
        <dbReference type="ChEBI" id="CHEBI:15377"/>
        <dbReference type="ChEBI" id="CHEBI:15378"/>
        <dbReference type="ChEBI" id="CHEBI:33019"/>
        <dbReference type="ChEBI" id="CHEBI:143553"/>
        <dbReference type="ChEBI" id="CHEBI:145694"/>
    </reaction>
</comment>
<dbReference type="EMBL" id="AKGD01000001">
    <property type="protein sequence ID" value="EIT72178.1"/>
    <property type="molecule type" value="Genomic_DNA"/>
</dbReference>
<dbReference type="AlphaFoldDB" id="I8TEN1"/>
<dbReference type="GO" id="GO:0044715">
    <property type="term" value="F:8-oxo-dGDP phosphatase activity"/>
    <property type="evidence" value="ECO:0007669"/>
    <property type="project" value="TreeGrafter"/>
</dbReference>
<organism evidence="18 19">
    <name type="scientific">Hydrocarboniphaga effusa AP103</name>
    <dbReference type="NCBI Taxonomy" id="1172194"/>
    <lineage>
        <taxon>Bacteria</taxon>
        <taxon>Pseudomonadati</taxon>
        <taxon>Pseudomonadota</taxon>
        <taxon>Gammaproteobacteria</taxon>
        <taxon>Nevskiales</taxon>
        <taxon>Nevskiaceae</taxon>
        <taxon>Hydrocarboniphaga</taxon>
    </lineage>
</organism>
<dbReference type="Proteomes" id="UP000003704">
    <property type="component" value="Unassembled WGS sequence"/>
</dbReference>
<dbReference type="STRING" id="1172194.WQQ_23150"/>
<keyword evidence="3" id="KW-0515">Mutator protein</keyword>
<evidence type="ECO:0000256" key="1">
    <source>
        <dbReference type="ARBA" id="ARBA00001946"/>
    </source>
</evidence>
<dbReference type="Gene3D" id="3.90.79.10">
    <property type="entry name" value="Nucleoside Triphosphate Pyrophosphohydrolase"/>
    <property type="match status" value="1"/>
</dbReference>
<dbReference type="SUPFAM" id="SSF55811">
    <property type="entry name" value="Nudix"/>
    <property type="match status" value="1"/>
</dbReference>
<dbReference type="CDD" id="cd00564">
    <property type="entry name" value="TMP_TenI"/>
    <property type="match status" value="1"/>
</dbReference>
<name>I8TEN1_9GAMM</name>
<evidence type="ECO:0000256" key="4">
    <source>
        <dbReference type="ARBA" id="ARBA00022705"/>
    </source>
</evidence>
<dbReference type="PRINTS" id="PR00502">
    <property type="entry name" value="NUDIXFAMILY"/>
</dbReference>
<keyword evidence="19" id="KW-1185">Reference proteome</keyword>
<dbReference type="CDD" id="cd03425">
    <property type="entry name" value="NUDIX_MutT_NudA_like"/>
    <property type="match status" value="1"/>
</dbReference>
<comment type="similarity">
    <text evidence="2">Belongs to the Nudix hydrolase family.</text>
</comment>
<dbReference type="PROSITE" id="PS00893">
    <property type="entry name" value="NUDIX_BOX"/>
    <property type="match status" value="1"/>
</dbReference>
<evidence type="ECO:0000256" key="3">
    <source>
        <dbReference type="ARBA" id="ARBA00022457"/>
    </source>
</evidence>
<dbReference type="NCBIfam" id="NF006530">
    <property type="entry name" value="PRK08999.1"/>
    <property type="match status" value="1"/>
</dbReference>
<evidence type="ECO:0000256" key="6">
    <source>
        <dbReference type="ARBA" id="ARBA00022763"/>
    </source>
</evidence>
<dbReference type="InterPro" id="IPR036206">
    <property type="entry name" value="ThiamineP_synth_sf"/>
</dbReference>
<evidence type="ECO:0000256" key="13">
    <source>
        <dbReference type="ARBA" id="ARBA00040794"/>
    </source>
</evidence>
<dbReference type="OrthoDB" id="9810648at2"/>